<proteinExistence type="predicted"/>
<accession>A0A8H5CCU7</accession>
<name>A0A8H5CCU7_9AGAR</name>
<feature type="domain" description="Zn(2)-C6 fungal-type" evidence="3">
    <location>
        <begin position="639"/>
        <end position="670"/>
    </location>
</feature>
<evidence type="ECO:0000256" key="2">
    <source>
        <dbReference type="SAM" id="MobiDB-lite"/>
    </source>
</evidence>
<dbReference type="SUPFAM" id="SSF57701">
    <property type="entry name" value="Zn2/Cys6 DNA-binding domain"/>
    <property type="match status" value="1"/>
</dbReference>
<sequence>MTGPKISTSLRKFPVPTTMATQKNASAGPSTFSGAQNVGVNEMNTVVAGGDVHRSTPVFNFNGGVHMANPSFGSIPGIPPSSGSRATLAPQRLGIVSGLSRLLTWLQAPAPQGTVPQETLSAAEVEDASTDHHMIISTPSTSQESISLSSLHDIETQSVDWQKLRTPEVYVFKMLNSMRGLPCWQPDPQGLTGPQGVIPGDVGTYSVGDGFMKLWNIWDDEEEVQKTVAKISNAGTYIAPQGRQTVRTQVFAEGNTVAEGPTATTIFRPWSDRIERFEFGCQGQPQGAVLALTAPAIRERLYNHTALRKHIIQHAETIYAHSNGLRDIEDDEALYIITGSVKSESWGLAAFSRPMNDSIMLEHLSRGRPTDSETESTFYAWTQKGTAEARLGSSEIKGAKDQALFLEGFKLDFSREFRERMTETNPSSWESDGQGSPRPSGSSSGPSFDRPSGPSGPEDDMPGTPPPASDRSGGAGGGSSEHGGRYDFHQTEGIKYRGLHIQEYPRSPRGTSCHPCDIINEALLEITGSPFALSHDDDWLSIAENHTSQSLPVVHIQQGVAFLGPAEGSSLIGSNIELSLELKDTLYPPLPGGSFNANETVQSRNHGTASSRLPKVQKVSRSKKVTFTKPKGAVRAKSGCYTCRIRRKKCDEERTDRDTCKTCDRLRLECLGFGVKRPEWLREKQNVDTLRDKIKTFLAKEGLIRGNSGPSPTDAEPRTLMLSAAGEALQAGYGNQYCSDSDSLSSSSLSLSDDDDDYHRFVTSSIRDQPAVAEAAWFGTGDMSNYGSISASMRSDSPYSNSSAYDHSLQSTNLYALPSTSPDLDDSSESMYY</sequence>
<dbReference type="InterPro" id="IPR001138">
    <property type="entry name" value="Zn2Cys6_DnaBD"/>
</dbReference>
<dbReference type="CDD" id="cd00067">
    <property type="entry name" value="GAL4"/>
    <property type="match status" value="1"/>
</dbReference>
<comment type="caution">
    <text evidence="4">The sequence shown here is derived from an EMBL/GenBank/DDBJ whole genome shotgun (WGS) entry which is preliminary data.</text>
</comment>
<keyword evidence="1" id="KW-0539">Nucleus</keyword>
<dbReference type="GO" id="GO:0000981">
    <property type="term" value="F:DNA-binding transcription factor activity, RNA polymerase II-specific"/>
    <property type="evidence" value="ECO:0007669"/>
    <property type="project" value="InterPro"/>
</dbReference>
<gene>
    <name evidence="4" type="ORF">D9611_011133</name>
</gene>
<evidence type="ECO:0000313" key="4">
    <source>
        <dbReference type="EMBL" id="KAF5339138.1"/>
    </source>
</evidence>
<evidence type="ECO:0000256" key="1">
    <source>
        <dbReference type="ARBA" id="ARBA00023242"/>
    </source>
</evidence>
<dbReference type="PANTHER" id="PTHR37534">
    <property type="entry name" value="TRANSCRIPTIONAL ACTIVATOR PROTEIN UGA3"/>
    <property type="match status" value="1"/>
</dbReference>
<dbReference type="SMART" id="SM00066">
    <property type="entry name" value="GAL4"/>
    <property type="match status" value="1"/>
</dbReference>
<keyword evidence="5" id="KW-1185">Reference proteome</keyword>
<feature type="region of interest" description="Disordered" evidence="2">
    <location>
        <begin position="418"/>
        <end position="487"/>
    </location>
</feature>
<dbReference type="GO" id="GO:0008270">
    <property type="term" value="F:zinc ion binding"/>
    <property type="evidence" value="ECO:0007669"/>
    <property type="project" value="InterPro"/>
</dbReference>
<reference evidence="4 5" key="1">
    <citation type="journal article" date="2020" name="ISME J.">
        <title>Uncovering the hidden diversity of litter-decomposition mechanisms in mushroom-forming fungi.</title>
        <authorList>
            <person name="Floudas D."/>
            <person name="Bentzer J."/>
            <person name="Ahren D."/>
            <person name="Johansson T."/>
            <person name="Persson P."/>
            <person name="Tunlid A."/>
        </authorList>
    </citation>
    <scope>NUCLEOTIDE SEQUENCE [LARGE SCALE GENOMIC DNA]</scope>
    <source>
        <strain evidence="4 5">CBS 175.51</strain>
    </source>
</reference>
<evidence type="ECO:0000259" key="3">
    <source>
        <dbReference type="PROSITE" id="PS50048"/>
    </source>
</evidence>
<dbReference type="PROSITE" id="PS50048">
    <property type="entry name" value="ZN2_CY6_FUNGAL_2"/>
    <property type="match status" value="1"/>
</dbReference>
<protein>
    <recommendedName>
        <fullName evidence="3">Zn(2)-C6 fungal-type domain-containing protein</fullName>
    </recommendedName>
</protein>
<dbReference type="InterPro" id="IPR036864">
    <property type="entry name" value="Zn2-C6_fun-type_DNA-bd_sf"/>
</dbReference>
<dbReference type="AlphaFoldDB" id="A0A8H5CCU7"/>
<evidence type="ECO:0000313" key="5">
    <source>
        <dbReference type="Proteomes" id="UP000541558"/>
    </source>
</evidence>
<dbReference type="OrthoDB" id="3222453at2759"/>
<dbReference type="Proteomes" id="UP000541558">
    <property type="component" value="Unassembled WGS sequence"/>
</dbReference>
<dbReference type="PANTHER" id="PTHR37534:SF46">
    <property type="entry name" value="ZN(II)2CYS6 TRANSCRIPTION FACTOR (EUROFUNG)"/>
    <property type="match status" value="1"/>
</dbReference>
<feature type="compositionally biased region" description="Low complexity" evidence="2">
    <location>
        <begin position="431"/>
        <end position="456"/>
    </location>
</feature>
<organism evidence="4 5">
    <name type="scientific">Ephemerocybe angulata</name>
    <dbReference type="NCBI Taxonomy" id="980116"/>
    <lineage>
        <taxon>Eukaryota</taxon>
        <taxon>Fungi</taxon>
        <taxon>Dikarya</taxon>
        <taxon>Basidiomycota</taxon>
        <taxon>Agaricomycotina</taxon>
        <taxon>Agaricomycetes</taxon>
        <taxon>Agaricomycetidae</taxon>
        <taxon>Agaricales</taxon>
        <taxon>Agaricineae</taxon>
        <taxon>Psathyrellaceae</taxon>
        <taxon>Ephemerocybe</taxon>
    </lineage>
</organism>
<dbReference type="PROSITE" id="PS00463">
    <property type="entry name" value="ZN2_CY6_FUNGAL_1"/>
    <property type="match status" value="1"/>
</dbReference>
<dbReference type="EMBL" id="JAACJK010000009">
    <property type="protein sequence ID" value="KAF5339138.1"/>
    <property type="molecule type" value="Genomic_DNA"/>
</dbReference>